<accession>A0ABW8NNX3</accession>
<organism evidence="2 3">
    <name type="scientific">Oceanobacter antarcticus</name>
    <dbReference type="NCBI Taxonomy" id="3133425"/>
    <lineage>
        <taxon>Bacteria</taxon>
        <taxon>Pseudomonadati</taxon>
        <taxon>Pseudomonadota</taxon>
        <taxon>Gammaproteobacteria</taxon>
        <taxon>Oceanospirillales</taxon>
        <taxon>Oceanospirillaceae</taxon>
        <taxon>Oceanobacter</taxon>
    </lineage>
</organism>
<comment type="caution">
    <text evidence="2">The sequence shown here is derived from an EMBL/GenBank/DDBJ whole genome shotgun (WGS) entry which is preliminary data.</text>
</comment>
<dbReference type="Pfam" id="PF00561">
    <property type="entry name" value="Abhydrolase_1"/>
    <property type="match status" value="1"/>
</dbReference>
<dbReference type="RefSeq" id="WP_416207504.1">
    <property type="nucleotide sequence ID" value="NZ_JBBKTX010000039.1"/>
</dbReference>
<dbReference type="PANTHER" id="PTHR43798:SF33">
    <property type="entry name" value="HYDROLASE, PUTATIVE (AFU_ORTHOLOGUE AFUA_2G14860)-RELATED"/>
    <property type="match status" value="1"/>
</dbReference>
<reference evidence="2 3" key="1">
    <citation type="submission" date="2024-03" db="EMBL/GenBank/DDBJ databases">
        <title>High-quality draft genome sequence of Oceanobacter sp. wDCs-4.</title>
        <authorList>
            <person name="Dong C."/>
        </authorList>
    </citation>
    <scope>NUCLEOTIDE SEQUENCE [LARGE SCALE GENOMIC DNA]</scope>
    <source>
        <strain evidence="3">wDCs-4</strain>
    </source>
</reference>
<proteinExistence type="predicted"/>
<evidence type="ECO:0000259" key="1">
    <source>
        <dbReference type="Pfam" id="PF00561"/>
    </source>
</evidence>
<dbReference type="EMBL" id="JBBKTX010000039">
    <property type="protein sequence ID" value="MFK4754697.1"/>
    <property type="molecule type" value="Genomic_DNA"/>
</dbReference>
<dbReference type="PRINTS" id="PR00111">
    <property type="entry name" value="ABHYDROLASE"/>
</dbReference>
<dbReference type="InterPro" id="IPR050266">
    <property type="entry name" value="AB_hydrolase_sf"/>
</dbReference>
<evidence type="ECO:0000313" key="2">
    <source>
        <dbReference type="EMBL" id="MFK4754697.1"/>
    </source>
</evidence>
<dbReference type="InterPro" id="IPR029058">
    <property type="entry name" value="AB_hydrolase_fold"/>
</dbReference>
<protein>
    <submittedName>
        <fullName evidence="2">Alpha/beta hydrolase</fullName>
    </submittedName>
</protein>
<dbReference type="Proteomes" id="UP001620597">
    <property type="component" value="Unassembled WGS sequence"/>
</dbReference>
<dbReference type="InterPro" id="IPR000073">
    <property type="entry name" value="AB_hydrolase_1"/>
</dbReference>
<keyword evidence="2" id="KW-0378">Hydrolase</keyword>
<sequence length="293" mass="33199">MSLWLDFLGAEVRYVETPTFGRFRIAESGKGNQETLFLMHGIGGHIEAYAKNLMPLSETFHTIAFDFIGHGLSEKRTDIDYLPSTYVEMLAELMDAMDIQKAHISGESLGGWVAGMFATRYPERTLRLILNTAGGIPVVTEKGRQDIRDLDDLNRKNFGKAPTVDSVRERMQWLIHESNWGLLDDELIGSRLAIYTRPEFQQSAPLVFSLLRRTEELIELGEMLPLEDLAVDTLFFWTKHNPIHDLEAAEAACARVDGGKLYVMQADAAHWPQYECPEEFNQVVTRFLSTGDI</sequence>
<feature type="domain" description="AB hydrolase-1" evidence="1">
    <location>
        <begin position="35"/>
        <end position="275"/>
    </location>
</feature>
<dbReference type="GO" id="GO:0016787">
    <property type="term" value="F:hydrolase activity"/>
    <property type="evidence" value="ECO:0007669"/>
    <property type="project" value="UniProtKB-KW"/>
</dbReference>
<keyword evidence="3" id="KW-1185">Reference proteome</keyword>
<dbReference type="PANTHER" id="PTHR43798">
    <property type="entry name" value="MONOACYLGLYCEROL LIPASE"/>
    <property type="match status" value="1"/>
</dbReference>
<name>A0ABW8NNX3_9GAMM</name>
<gene>
    <name evidence="2" type="ORF">WG929_20040</name>
</gene>
<dbReference type="Gene3D" id="3.40.50.1820">
    <property type="entry name" value="alpha/beta hydrolase"/>
    <property type="match status" value="1"/>
</dbReference>
<evidence type="ECO:0000313" key="3">
    <source>
        <dbReference type="Proteomes" id="UP001620597"/>
    </source>
</evidence>
<dbReference type="SUPFAM" id="SSF53474">
    <property type="entry name" value="alpha/beta-Hydrolases"/>
    <property type="match status" value="1"/>
</dbReference>